<evidence type="ECO:0000259" key="4">
    <source>
        <dbReference type="PROSITE" id="PS50089"/>
    </source>
</evidence>
<keyword evidence="3" id="KW-0472">Membrane</keyword>
<keyword evidence="3" id="KW-1133">Transmembrane helix</keyword>
<dbReference type="HOGENOM" id="CLU_031409_1_0_1"/>
<dbReference type="PANTHER" id="PTHR22765:SF434">
    <property type="entry name" value="GB|AAD18119.1-RELATED"/>
    <property type="match status" value="1"/>
</dbReference>
<name>M2YMK6_PSEFD</name>
<dbReference type="Proteomes" id="UP000016932">
    <property type="component" value="Unassembled WGS sequence"/>
</dbReference>
<evidence type="ECO:0000313" key="6">
    <source>
        <dbReference type="Proteomes" id="UP000016932"/>
    </source>
</evidence>
<dbReference type="PROSITE" id="PS50089">
    <property type="entry name" value="ZF_RING_2"/>
    <property type="match status" value="1"/>
</dbReference>
<dbReference type="GeneID" id="19340414"/>
<feature type="region of interest" description="Disordered" evidence="2">
    <location>
        <begin position="1"/>
        <end position="25"/>
    </location>
</feature>
<keyword evidence="1" id="KW-0479">Metal-binding</keyword>
<dbReference type="GO" id="GO:0006511">
    <property type="term" value="P:ubiquitin-dependent protein catabolic process"/>
    <property type="evidence" value="ECO:0007669"/>
    <property type="project" value="TreeGrafter"/>
</dbReference>
<feature type="transmembrane region" description="Helical" evidence="3">
    <location>
        <begin position="32"/>
        <end position="57"/>
    </location>
</feature>
<dbReference type="Pfam" id="PF13639">
    <property type="entry name" value="zf-RING_2"/>
    <property type="match status" value="1"/>
</dbReference>
<dbReference type="SUPFAM" id="SSF57850">
    <property type="entry name" value="RING/U-box"/>
    <property type="match status" value="1"/>
</dbReference>
<dbReference type="VEuPathDB" id="FungiDB:MYCFIDRAFT_57896"/>
<organism evidence="5 6">
    <name type="scientific">Pseudocercospora fijiensis (strain CIRAD86)</name>
    <name type="common">Black leaf streak disease fungus</name>
    <name type="synonym">Mycosphaerella fijiensis</name>
    <dbReference type="NCBI Taxonomy" id="383855"/>
    <lineage>
        <taxon>Eukaryota</taxon>
        <taxon>Fungi</taxon>
        <taxon>Dikarya</taxon>
        <taxon>Ascomycota</taxon>
        <taxon>Pezizomycotina</taxon>
        <taxon>Dothideomycetes</taxon>
        <taxon>Dothideomycetidae</taxon>
        <taxon>Mycosphaerellales</taxon>
        <taxon>Mycosphaerellaceae</taxon>
        <taxon>Pseudocercospora</taxon>
    </lineage>
</organism>
<dbReference type="InterPro" id="IPR051826">
    <property type="entry name" value="E3_ubiquitin-ligase_domain"/>
</dbReference>
<reference evidence="5 6" key="1">
    <citation type="journal article" date="2012" name="PLoS Pathog.">
        <title>Diverse lifestyles and strategies of plant pathogenesis encoded in the genomes of eighteen Dothideomycetes fungi.</title>
        <authorList>
            <person name="Ohm R.A."/>
            <person name="Feau N."/>
            <person name="Henrissat B."/>
            <person name="Schoch C.L."/>
            <person name="Horwitz B.A."/>
            <person name="Barry K.W."/>
            <person name="Condon B.J."/>
            <person name="Copeland A.C."/>
            <person name="Dhillon B."/>
            <person name="Glaser F."/>
            <person name="Hesse C.N."/>
            <person name="Kosti I."/>
            <person name="LaButti K."/>
            <person name="Lindquist E.A."/>
            <person name="Lucas S."/>
            <person name="Salamov A.A."/>
            <person name="Bradshaw R.E."/>
            <person name="Ciuffetti L."/>
            <person name="Hamelin R.C."/>
            <person name="Kema G.H.J."/>
            <person name="Lawrence C."/>
            <person name="Scott J.A."/>
            <person name="Spatafora J.W."/>
            <person name="Turgeon B.G."/>
            <person name="de Wit P.J.G.M."/>
            <person name="Zhong S."/>
            <person name="Goodwin S.B."/>
            <person name="Grigoriev I.V."/>
        </authorList>
    </citation>
    <scope>NUCLEOTIDE SEQUENCE [LARGE SCALE GENOMIC DNA]</scope>
    <source>
        <strain evidence="5 6">CIRAD86</strain>
    </source>
</reference>
<dbReference type="InterPro" id="IPR001841">
    <property type="entry name" value="Znf_RING"/>
</dbReference>
<dbReference type="InterPro" id="IPR013083">
    <property type="entry name" value="Znf_RING/FYVE/PHD"/>
</dbReference>
<accession>M2YMK6</accession>
<dbReference type="SMART" id="SM00184">
    <property type="entry name" value="RING"/>
    <property type="match status" value="1"/>
</dbReference>
<evidence type="ECO:0000256" key="3">
    <source>
        <dbReference type="SAM" id="Phobius"/>
    </source>
</evidence>
<dbReference type="RefSeq" id="XP_007929763.1">
    <property type="nucleotide sequence ID" value="XM_007931572.1"/>
</dbReference>
<keyword evidence="1" id="KW-0862">Zinc</keyword>
<dbReference type="Gene3D" id="3.30.40.10">
    <property type="entry name" value="Zinc/RING finger domain, C3HC4 (zinc finger)"/>
    <property type="match status" value="1"/>
</dbReference>
<dbReference type="GO" id="GO:0005737">
    <property type="term" value="C:cytoplasm"/>
    <property type="evidence" value="ECO:0007669"/>
    <property type="project" value="TreeGrafter"/>
</dbReference>
<evidence type="ECO:0000256" key="2">
    <source>
        <dbReference type="SAM" id="MobiDB-lite"/>
    </source>
</evidence>
<dbReference type="GO" id="GO:0061630">
    <property type="term" value="F:ubiquitin protein ligase activity"/>
    <property type="evidence" value="ECO:0007669"/>
    <property type="project" value="TreeGrafter"/>
</dbReference>
<feature type="domain" description="RING-type" evidence="4">
    <location>
        <begin position="235"/>
        <end position="277"/>
    </location>
</feature>
<keyword evidence="3" id="KW-0812">Transmembrane</keyword>
<sequence length="411" mass="44921">MSSTTSATPTPSPTPTGNSNNGGNNGPTSSPLLFFVALGFGVVFTNLWIIVGVKYCFRYNQRNRAARTLGENGEPIDLGQMPNPRRRRREKKLMSMEEVNERFPLTKYKVWRSSREAQGLPTEGGVTAPPSRAASITQEHVIIETFGKQSTDTARPQTALSIARQDHANAATSPPAAAAANVDKTPEKVTIEPIENALTAPHRTNSMATDMDEDDDDPIREAAPAEMLAAPGDTCAICLDTLDDDDDVRGLACGHAFHGSCVDPWLTSRRACCPLCKADYYVPKPRPSGEDLNAANGRRGRHAMPQQPQSVWIGGRAGAFRPRFTFTGPRLFVSDSNRGQRHPTPAQMERARREQEIYQNPAAAQPSSNQRTWRSRIPNIPRFGRRNQQIGEHGAAEQTGITAGQLEAGNR</sequence>
<keyword evidence="6" id="KW-1185">Reference proteome</keyword>
<gene>
    <name evidence="5" type="ORF">MYCFIDRAFT_57896</name>
</gene>
<dbReference type="EMBL" id="KB446562">
    <property type="protein sequence ID" value="EME78980.1"/>
    <property type="molecule type" value="Genomic_DNA"/>
</dbReference>
<dbReference type="PANTHER" id="PTHR22765">
    <property type="entry name" value="RING FINGER AND PROTEASE ASSOCIATED DOMAIN-CONTAINING"/>
    <property type="match status" value="1"/>
</dbReference>
<protein>
    <recommendedName>
        <fullName evidence="4">RING-type domain-containing protein</fullName>
    </recommendedName>
</protein>
<dbReference type="FunFam" id="3.30.40.10:FF:000539">
    <property type="entry name" value="Ring finger domain protein"/>
    <property type="match status" value="1"/>
</dbReference>
<keyword evidence="1" id="KW-0863">Zinc-finger</keyword>
<evidence type="ECO:0000256" key="1">
    <source>
        <dbReference type="PROSITE-ProRule" id="PRU00175"/>
    </source>
</evidence>
<dbReference type="GO" id="GO:0008270">
    <property type="term" value="F:zinc ion binding"/>
    <property type="evidence" value="ECO:0007669"/>
    <property type="project" value="UniProtKB-KW"/>
</dbReference>
<dbReference type="STRING" id="383855.M2YMK6"/>
<evidence type="ECO:0000313" key="5">
    <source>
        <dbReference type="EMBL" id="EME78980.1"/>
    </source>
</evidence>
<dbReference type="eggNOG" id="KOG4628">
    <property type="taxonomic scope" value="Eukaryota"/>
</dbReference>
<dbReference type="OrthoDB" id="8062037at2759"/>
<feature type="region of interest" description="Disordered" evidence="2">
    <location>
        <begin position="330"/>
        <end position="411"/>
    </location>
</feature>
<dbReference type="AlphaFoldDB" id="M2YMK6"/>
<dbReference type="KEGG" id="pfj:MYCFIDRAFT_57896"/>
<dbReference type="CDD" id="cd16473">
    <property type="entry name" value="RING-H2_RNF103"/>
    <property type="match status" value="1"/>
</dbReference>
<proteinExistence type="predicted"/>